<dbReference type="EMBL" id="CAJNBJ010000001">
    <property type="protein sequence ID" value="CAE6692809.1"/>
    <property type="molecule type" value="Genomic_DNA"/>
</dbReference>
<sequence length="89" mass="9831">MRASWYHPDSAPDEALFIRHPHAIRNGDQSGLITARRYGIHESGSEVSSEGNRLVCTAHQLSQFGRHSLLFLVNANATLSNPTPAHRLS</sequence>
<evidence type="ECO:0000313" key="1">
    <source>
        <dbReference type="EMBL" id="CAE6692809.1"/>
    </source>
</evidence>
<accession>A0ABN7KGY3</accession>
<reference evidence="1 2" key="1">
    <citation type="submission" date="2021-02" db="EMBL/GenBank/DDBJ databases">
        <authorList>
            <person name="Han P."/>
        </authorList>
    </citation>
    <scope>NUCLEOTIDE SEQUENCE [LARGE SCALE GENOMIC DNA]</scope>
    <source>
        <strain evidence="1">Candidatus Nitrospira sp. ZN2</strain>
    </source>
</reference>
<keyword evidence="2" id="KW-1185">Reference proteome</keyword>
<evidence type="ECO:0000313" key="2">
    <source>
        <dbReference type="Proteomes" id="UP000675880"/>
    </source>
</evidence>
<comment type="caution">
    <text evidence="1">The sequence shown here is derived from an EMBL/GenBank/DDBJ whole genome shotgun (WGS) entry which is preliminary data.</text>
</comment>
<name>A0ABN7KGY3_9BACT</name>
<proteinExistence type="predicted"/>
<protein>
    <submittedName>
        <fullName evidence="1">Uncharacterized protein</fullName>
    </submittedName>
</protein>
<dbReference type="Proteomes" id="UP000675880">
    <property type="component" value="Unassembled WGS sequence"/>
</dbReference>
<organism evidence="1 2">
    <name type="scientific">Nitrospira defluvii</name>
    <dbReference type="NCBI Taxonomy" id="330214"/>
    <lineage>
        <taxon>Bacteria</taxon>
        <taxon>Pseudomonadati</taxon>
        <taxon>Nitrospirota</taxon>
        <taxon>Nitrospiria</taxon>
        <taxon>Nitrospirales</taxon>
        <taxon>Nitrospiraceae</taxon>
        <taxon>Nitrospira</taxon>
    </lineage>
</organism>
<gene>
    <name evidence="1" type="ORF">NSPZN2_10306</name>
</gene>